<keyword evidence="1" id="KW-0001">2Fe-2S</keyword>
<keyword evidence="4" id="KW-0411">Iron-sulfur</keyword>
<dbReference type="Pfam" id="PF00355">
    <property type="entry name" value="Rieske"/>
    <property type="match status" value="1"/>
</dbReference>
<keyword evidence="2" id="KW-0479">Metal-binding</keyword>
<dbReference type="InterPro" id="IPR036922">
    <property type="entry name" value="Rieske_2Fe-2S_sf"/>
</dbReference>
<dbReference type="GO" id="GO:0051537">
    <property type="term" value="F:2 iron, 2 sulfur cluster binding"/>
    <property type="evidence" value="ECO:0007669"/>
    <property type="project" value="UniProtKB-KW"/>
</dbReference>
<accession>A0A6J6GMA4</accession>
<keyword evidence="3" id="KW-0408">Iron</keyword>
<dbReference type="Gene3D" id="2.102.10.10">
    <property type="entry name" value="Rieske [2Fe-2S] iron-sulphur domain"/>
    <property type="match status" value="1"/>
</dbReference>
<dbReference type="InterPro" id="IPR006311">
    <property type="entry name" value="TAT_signal"/>
</dbReference>
<dbReference type="GO" id="GO:0046872">
    <property type="term" value="F:metal ion binding"/>
    <property type="evidence" value="ECO:0007669"/>
    <property type="project" value="UniProtKB-KW"/>
</dbReference>
<sequence>MSKSSRRAFISGSIASFTWLLTGGQASGAAPAITAGAPCKAKGRERTVDGVTYVCRNVKGKLVWRSTPVEVKQLVFTARVLESSELALGSTKVVNVPTPIGGTTGVVVTRTDIGITALAVACTHAGFPVARVGKVLECELHGSKFEPTTGAVLGGPAVRPLLRYDATETNGGVYVTVTNG</sequence>
<evidence type="ECO:0000256" key="3">
    <source>
        <dbReference type="ARBA" id="ARBA00023004"/>
    </source>
</evidence>
<feature type="domain" description="Rieske" evidence="5">
    <location>
        <begin position="78"/>
        <end position="175"/>
    </location>
</feature>
<evidence type="ECO:0000256" key="1">
    <source>
        <dbReference type="ARBA" id="ARBA00022714"/>
    </source>
</evidence>
<dbReference type="InterPro" id="IPR017941">
    <property type="entry name" value="Rieske_2Fe-2S"/>
</dbReference>
<proteinExistence type="predicted"/>
<dbReference type="EMBL" id="CAEZUN010000066">
    <property type="protein sequence ID" value="CAB4600969.1"/>
    <property type="molecule type" value="Genomic_DNA"/>
</dbReference>
<dbReference type="SUPFAM" id="SSF50022">
    <property type="entry name" value="ISP domain"/>
    <property type="match status" value="1"/>
</dbReference>
<evidence type="ECO:0000256" key="4">
    <source>
        <dbReference type="ARBA" id="ARBA00023014"/>
    </source>
</evidence>
<protein>
    <submittedName>
        <fullName evidence="6">Unannotated protein</fullName>
    </submittedName>
</protein>
<dbReference type="PROSITE" id="PS51296">
    <property type="entry name" value="RIESKE"/>
    <property type="match status" value="1"/>
</dbReference>
<organism evidence="6">
    <name type="scientific">freshwater metagenome</name>
    <dbReference type="NCBI Taxonomy" id="449393"/>
    <lineage>
        <taxon>unclassified sequences</taxon>
        <taxon>metagenomes</taxon>
        <taxon>ecological metagenomes</taxon>
    </lineage>
</organism>
<dbReference type="PROSITE" id="PS51318">
    <property type="entry name" value="TAT"/>
    <property type="match status" value="1"/>
</dbReference>
<evidence type="ECO:0000313" key="6">
    <source>
        <dbReference type="EMBL" id="CAB4600969.1"/>
    </source>
</evidence>
<evidence type="ECO:0000256" key="2">
    <source>
        <dbReference type="ARBA" id="ARBA00022723"/>
    </source>
</evidence>
<evidence type="ECO:0000259" key="5">
    <source>
        <dbReference type="PROSITE" id="PS51296"/>
    </source>
</evidence>
<dbReference type="AlphaFoldDB" id="A0A6J6GMA4"/>
<gene>
    <name evidence="6" type="ORF">UFOPK1826_00659</name>
</gene>
<name>A0A6J6GMA4_9ZZZZ</name>
<dbReference type="CDD" id="cd03467">
    <property type="entry name" value="Rieske"/>
    <property type="match status" value="1"/>
</dbReference>
<reference evidence="6" key="1">
    <citation type="submission" date="2020-05" db="EMBL/GenBank/DDBJ databases">
        <authorList>
            <person name="Chiriac C."/>
            <person name="Salcher M."/>
            <person name="Ghai R."/>
            <person name="Kavagutti S V."/>
        </authorList>
    </citation>
    <scope>NUCLEOTIDE SEQUENCE</scope>
</reference>